<dbReference type="SUPFAM" id="SSF52058">
    <property type="entry name" value="L domain-like"/>
    <property type="match status" value="1"/>
</dbReference>
<dbReference type="Gene3D" id="3.80.10.10">
    <property type="entry name" value="Ribonuclease Inhibitor"/>
    <property type="match status" value="2"/>
</dbReference>
<dbReference type="SMART" id="SM00369">
    <property type="entry name" value="LRR_TYP"/>
    <property type="match status" value="4"/>
</dbReference>
<evidence type="ECO:0000313" key="8">
    <source>
        <dbReference type="Proteomes" id="UP001152484"/>
    </source>
</evidence>
<keyword evidence="3" id="KW-0433">Leucine-rich repeat</keyword>
<evidence type="ECO:0008006" key="9">
    <source>
        <dbReference type="Google" id="ProtNLM"/>
    </source>
</evidence>
<accession>A0A9P1E729</accession>
<dbReference type="GO" id="GO:0005886">
    <property type="term" value="C:plasma membrane"/>
    <property type="evidence" value="ECO:0007669"/>
    <property type="project" value="UniProtKB-SubCell"/>
</dbReference>
<dbReference type="GO" id="GO:0051707">
    <property type="term" value="P:response to other organism"/>
    <property type="evidence" value="ECO:0007669"/>
    <property type="project" value="UniProtKB-ARBA"/>
</dbReference>
<keyword evidence="6" id="KW-0472">Membrane</keyword>
<gene>
    <name evidence="7" type="ORF">CEURO_LOCUS8508</name>
</gene>
<dbReference type="GO" id="GO:0006952">
    <property type="term" value="P:defense response"/>
    <property type="evidence" value="ECO:0007669"/>
    <property type="project" value="UniProtKB-ARBA"/>
</dbReference>
<name>A0A9P1E729_CUSEU</name>
<evidence type="ECO:0000256" key="2">
    <source>
        <dbReference type="ARBA" id="ARBA00022475"/>
    </source>
</evidence>
<proteinExistence type="predicted"/>
<evidence type="ECO:0000256" key="5">
    <source>
        <dbReference type="ARBA" id="ARBA00022737"/>
    </source>
</evidence>
<evidence type="ECO:0000256" key="3">
    <source>
        <dbReference type="ARBA" id="ARBA00022614"/>
    </source>
</evidence>
<dbReference type="EMBL" id="CAMAPE010000016">
    <property type="protein sequence ID" value="CAH9083037.1"/>
    <property type="molecule type" value="Genomic_DNA"/>
</dbReference>
<organism evidence="7 8">
    <name type="scientific">Cuscuta europaea</name>
    <name type="common">European dodder</name>
    <dbReference type="NCBI Taxonomy" id="41803"/>
    <lineage>
        <taxon>Eukaryota</taxon>
        <taxon>Viridiplantae</taxon>
        <taxon>Streptophyta</taxon>
        <taxon>Embryophyta</taxon>
        <taxon>Tracheophyta</taxon>
        <taxon>Spermatophyta</taxon>
        <taxon>Magnoliopsida</taxon>
        <taxon>eudicotyledons</taxon>
        <taxon>Gunneridae</taxon>
        <taxon>Pentapetalae</taxon>
        <taxon>asterids</taxon>
        <taxon>lamiids</taxon>
        <taxon>Solanales</taxon>
        <taxon>Convolvulaceae</taxon>
        <taxon>Cuscuteae</taxon>
        <taxon>Cuscuta</taxon>
        <taxon>Cuscuta subgen. Cuscuta</taxon>
    </lineage>
</organism>
<evidence type="ECO:0000256" key="6">
    <source>
        <dbReference type="ARBA" id="ARBA00023136"/>
    </source>
</evidence>
<dbReference type="OrthoDB" id="676979at2759"/>
<comment type="caution">
    <text evidence="7">The sequence shown here is derived from an EMBL/GenBank/DDBJ whole genome shotgun (WGS) entry which is preliminary data.</text>
</comment>
<dbReference type="Proteomes" id="UP001152484">
    <property type="component" value="Unassembled WGS sequence"/>
</dbReference>
<dbReference type="Pfam" id="PF00560">
    <property type="entry name" value="LRR_1"/>
    <property type="match status" value="2"/>
</dbReference>
<dbReference type="FunFam" id="3.80.10.10:FF:000269">
    <property type="entry name" value="Piriformospora indica-insensitive protein 2"/>
    <property type="match status" value="1"/>
</dbReference>
<dbReference type="InterPro" id="IPR051848">
    <property type="entry name" value="PGIP"/>
</dbReference>
<comment type="subcellular location">
    <subcellularLocation>
        <location evidence="1">Cell membrane</location>
    </subcellularLocation>
</comment>
<reference evidence="7" key="1">
    <citation type="submission" date="2022-07" db="EMBL/GenBank/DDBJ databases">
        <authorList>
            <person name="Macas J."/>
            <person name="Novak P."/>
            <person name="Neumann P."/>
        </authorList>
    </citation>
    <scope>NUCLEOTIDE SEQUENCE</scope>
</reference>
<dbReference type="InterPro" id="IPR032675">
    <property type="entry name" value="LRR_dom_sf"/>
</dbReference>
<keyword evidence="8" id="KW-1185">Reference proteome</keyword>
<dbReference type="PANTHER" id="PTHR48059">
    <property type="entry name" value="POLYGALACTURONASE INHIBITOR 1"/>
    <property type="match status" value="1"/>
</dbReference>
<keyword evidence="5" id="KW-0677">Repeat</keyword>
<dbReference type="AlphaFoldDB" id="A0A9P1E729"/>
<evidence type="ECO:0000256" key="1">
    <source>
        <dbReference type="ARBA" id="ARBA00004236"/>
    </source>
</evidence>
<dbReference type="Pfam" id="PF13855">
    <property type="entry name" value="LRR_8"/>
    <property type="match status" value="1"/>
</dbReference>
<protein>
    <recommendedName>
        <fullName evidence="9">Protein TOO MANY MOUTHS</fullName>
    </recommendedName>
</protein>
<sequence>MDSFFQSTPLLLLLLLPLITFSIIPYVTAVMVSAAALEDAQQVTTAYSGRQHARTDAREQEAVYEIMRATGNHWAAEIPDVCRGRWHGIECMPDQSNVFHVVSLSFGALSDDTAFPTCSGAAPSISPALTRLSHLRTLFFYRCLAGNPQPVPPFLSELGQALRTLVLRENGHVGPIPSQLGNLTRLTVLDLHGNSLNGCIPGQLNRLTALRSLDLSDNQLGGAIPPTLAFPLLHTLDLNRNGLVGPIPARILNSGHSLIKMDLSRNQLSGPIPDSIRSLTNVILMDLSYNSLTSPFPTNLKNLNALAALILSGNPMPADAIPESAFQGGFKGLVILAMSNMNLRGPIPESLGRLPSLRVVHLDGNRLSGSIPQSFGGDQSCRLSELRLENNELTGRVPFKRDALWRMRRKLKLFNNPGLCYDGDGDDLEAISGSGIGRCATHPTTAAAAAVQQAWPPSTATLRMNCPPLIISMLLLPPPILLLSFLL</sequence>
<evidence type="ECO:0000313" key="7">
    <source>
        <dbReference type="EMBL" id="CAH9083037.1"/>
    </source>
</evidence>
<dbReference type="InterPro" id="IPR003591">
    <property type="entry name" value="Leu-rich_rpt_typical-subtyp"/>
</dbReference>
<dbReference type="InterPro" id="IPR001611">
    <property type="entry name" value="Leu-rich_rpt"/>
</dbReference>
<evidence type="ECO:0000256" key="4">
    <source>
        <dbReference type="ARBA" id="ARBA00022729"/>
    </source>
</evidence>
<keyword evidence="4" id="KW-0732">Signal</keyword>
<dbReference type="PANTHER" id="PTHR48059:SF30">
    <property type="entry name" value="OS06G0587000 PROTEIN"/>
    <property type="match status" value="1"/>
</dbReference>
<keyword evidence="2" id="KW-1003">Cell membrane</keyword>